<evidence type="ECO:0000256" key="5">
    <source>
        <dbReference type="SAM" id="MobiDB-lite"/>
    </source>
</evidence>
<feature type="region of interest" description="Disordered" evidence="5">
    <location>
        <begin position="1"/>
        <end position="23"/>
    </location>
</feature>
<keyword evidence="9" id="KW-1185">Reference proteome</keyword>
<feature type="compositionally biased region" description="Pro residues" evidence="5">
    <location>
        <begin position="1"/>
        <end position="11"/>
    </location>
</feature>
<gene>
    <name evidence="8" type="ORF">NE237_029290</name>
</gene>
<keyword evidence="6" id="KW-0472">Membrane</keyword>
<keyword evidence="3" id="KW-0862">Zinc</keyword>
<name>A0A9Q0JW45_9MAGN</name>
<feature type="transmembrane region" description="Helical" evidence="6">
    <location>
        <begin position="31"/>
        <end position="55"/>
    </location>
</feature>
<evidence type="ECO:0000256" key="1">
    <source>
        <dbReference type="ARBA" id="ARBA00022723"/>
    </source>
</evidence>
<dbReference type="InterPro" id="IPR013083">
    <property type="entry name" value="Znf_RING/FYVE/PHD"/>
</dbReference>
<keyword evidence="2 4" id="KW-0863">Zinc-finger</keyword>
<feature type="domain" description="RING-type" evidence="7">
    <location>
        <begin position="101"/>
        <end position="151"/>
    </location>
</feature>
<evidence type="ECO:0000256" key="4">
    <source>
        <dbReference type="PROSITE-ProRule" id="PRU00175"/>
    </source>
</evidence>
<keyword evidence="6" id="KW-0812">Transmembrane</keyword>
<dbReference type="AlphaFoldDB" id="A0A9Q0JW45"/>
<dbReference type="SMART" id="SM00184">
    <property type="entry name" value="RING"/>
    <property type="match status" value="1"/>
</dbReference>
<evidence type="ECO:0000313" key="8">
    <source>
        <dbReference type="EMBL" id="KAJ4952458.1"/>
    </source>
</evidence>
<keyword evidence="6" id="KW-1133">Transmembrane helix</keyword>
<dbReference type="GO" id="GO:0008270">
    <property type="term" value="F:zinc ion binding"/>
    <property type="evidence" value="ECO:0007669"/>
    <property type="project" value="UniProtKB-KW"/>
</dbReference>
<dbReference type="GO" id="GO:0061630">
    <property type="term" value="F:ubiquitin protein ligase activity"/>
    <property type="evidence" value="ECO:0007669"/>
    <property type="project" value="TreeGrafter"/>
</dbReference>
<dbReference type="GO" id="GO:0043161">
    <property type="term" value="P:proteasome-mediated ubiquitin-dependent protein catabolic process"/>
    <property type="evidence" value="ECO:0007669"/>
    <property type="project" value="TreeGrafter"/>
</dbReference>
<dbReference type="GO" id="GO:0012505">
    <property type="term" value="C:endomembrane system"/>
    <property type="evidence" value="ECO:0007669"/>
    <property type="project" value="TreeGrafter"/>
</dbReference>
<dbReference type="Proteomes" id="UP001141806">
    <property type="component" value="Unassembled WGS sequence"/>
</dbReference>
<keyword evidence="1" id="KW-0479">Metal-binding</keyword>
<dbReference type="InterPro" id="IPR001841">
    <property type="entry name" value="Znf_RING"/>
</dbReference>
<comment type="caution">
    <text evidence="8">The sequence shown here is derived from an EMBL/GenBank/DDBJ whole genome shotgun (WGS) entry which is preliminary data.</text>
</comment>
<organism evidence="8 9">
    <name type="scientific">Protea cynaroides</name>
    <dbReference type="NCBI Taxonomy" id="273540"/>
    <lineage>
        <taxon>Eukaryota</taxon>
        <taxon>Viridiplantae</taxon>
        <taxon>Streptophyta</taxon>
        <taxon>Embryophyta</taxon>
        <taxon>Tracheophyta</taxon>
        <taxon>Spermatophyta</taxon>
        <taxon>Magnoliopsida</taxon>
        <taxon>Proteales</taxon>
        <taxon>Proteaceae</taxon>
        <taxon>Protea</taxon>
    </lineage>
</organism>
<sequence>MSSLPVYPPIASPHSSASSNTQNHNHSHAPVLPFILVPLLPIIYCSFWCTFHLGITYYRRRRQSISASQTSEALPVRVSVQPRQPQLVLWSNPKGHLNEDCPICLEEAEDETDADTEETISWLLVPECNHRFHEPCLNRWLKFKQTCPLCRVTTELEAYVV</sequence>
<dbReference type="SUPFAM" id="SSF57850">
    <property type="entry name" value="RING/U-box"/>
    <property type="match status" value="1"/>
</dbReference>
<evidence type="ECO:0000259" key="7">
    <source>
        <dbReference type="PROSITE" id="PS50089"/>
    </source>
</evidence>
<dbReference type="OrthoDB" id="8062037at2759"/>
<evidence type="ECO:0000256" key="6">
    <source>
        <dbReference type="SAM" id="Phobius"/>
    </source>
</evidence>
<evidence type="ECO:0000256" key="2">
    <source>
        <dbReference type="ARBA" id="ARBA00022771"/>
    </source>
</evidence>
<reference evidence="8" key="1">
    <citation type="journal article" date="2023" name="Plant J.">
        <title>The genome of the king protea, Protea cynaroides.</title>
        <authorList>
            <person name="Chang J."/>
            <person name="Duong T.A."/>
            <person name="Schoeman C."/>
            <person name="Ma X."/>
            <person name="Roodt D."/>
            <person name="Barker N."/>
            <person name="Li Z."/>
            <person name="Van de Peer Y."/>
            <person name="Mizrachi E."/>
        </authorList>
    </citation>
    <scope>NUCLEOTIDE SEQUENCE</scope>
    <source>
        <tissue evidence="8">Young leaves</tissue>
    </source>
</reference>
<dbReference type="PROSITE" id="PS50089">
    <property type="entry name" value="ZF_RING_2"/>
    <property type="match status" value="1"/>
</dbReference>
<evidence type="ECO:0000256" key="3">
    <source>
        <dbReference type="ARBA" id="ARBA00022833"/>
    </source>
</evidence>
<proteinExistence type="predicted"/>
<dbReference type="EMBL" id="JAMYWD010000012">
    <property type="protein sequence ID" value="KAJ4952458.1"/>
    <property type="molecule type" value="Genomic_DNA"/>
</dbReference>
<evidence type="ECO:0000313" key="9">
    <source>
        <dbReference type="Proteomes" id="UP001141806"/>
    </source>
</evidence>
<dbReference type="PANTHER" id="PTHR22763">
    <property type="entry name" value="RING ZINC FINGER PROTEIN"/>
    <property type="match status" value="1"/>
</dbReference>
<dbReference type="InterPro" id="IPR050731">
    <property type="entry name" value="HRD1_E3_ubiq-ligases"/>
</dbReference>
<dbReference type="Gene3D" id="3.30.40.10">
    <property type="entry name" value="Zinc/RING finger domain, C3HC4 (zinc finger)"/>
    <property type="match status" value="1"/>
</dbReference>
<protein>
    <recommendedName>
        <fullName evidence="7">RING-type domain-containing protein</fullName>
    </recommendedName>
</protein>
<dbReference type="Pfam" id="PF13639">
    <property type="entry name" value="zf-RING_2"/>
    <property type="match status" value="1"/>
</dbReference>
<accession>A0A9Q0JW45</accession>